<reference evidence="1 2" key="1">
    <citation type="journal article" date="2011" name="Science">
        <title>The Selaginella genome identifies genetic changes associated with the evolution of vascular plants.</title>
        <authorList>
            <person name="Banks J.A."/>
            <person name="Nishiyama T."/>
            <person name="Hasebe M."/>
            <person name="Bowman J.L."/>
            <person name="Gribskov M."/>
            <person name="dePamphilis C."/>
            <person name="Albert V.A."/>
            <person name="Aono N."/>
            <person name="Aoyama T."/>
            <person name="Ambrose B.A."/>
            <person name="Ashton N.W."/>
            <person name="Axtell M.J."/>
            <person name="Barker E."/>
            <person name="Barker M.S."/>
            <person name="Bennetzen J.L."/>
            <person name="Bonawitz N.D."/>
            <person name="Chapple C."/>
            <person name="Cheng C."/>
            <person name="Correa L.G."/>
            <person name="Dacre M."/>
            <person name="DeBarry J."/>
            <person name="Dreyer I."/>
            <person name="Elias M."/>
            <person name="Engstrom E.M."/>
            <person name="Estelle M."/>
            <person name="Feng L."/>
            <person name="Finet C."/>
            <person name="Floyd S.K."/>
            <person name="Frommer W.B."/>
            <person name="Fujita T."/>
            <person name="Gramzow L."/>
            <person name="Gutensohn M."/>
            <person name="Harholt J."/>
            <person name="Hattori M."/>
            <person name="Heyl A."/>
            <person name="Hirai T."/>
            <person name="Hiwatashi Y."/>
            <person name="Ishikawa M."/>
            <person name="Iwata M."/>
            <person name="Karol K.G."/>
            <person name="Koehler B."/>
            <person name="Kolukisaoglu U."/>
            <person name="Kubo M."/>
            <person name="Kurata T."/>
            <person name="Lalonde S."/>
            <person name="Li K."/>
            <person name="Li Y."/>
            <person name="Litt A."/>
            <person name="Lyons E."/>
            <person name="Manning G."/>
            <person name="Maruyama T."/>
            <person name="Michael T.P."/>
            <person name="Mikami K."/>
            <person name="Miyazaki S."/>
            <person name="Morinaga S."/>
            <person name="Murata T."/>
            <person name="Mueller-Roeber B."/>
            <person name="Nelson D.R."/>
            <person name="Obara M."/>
            <person name="Oguri Y."/>
            <person name="Olmstead R.G."/>
            <person name="Onodera N."/>
            <person name="Petersen B.L."/>
            <person name="Pils B."/>
            <person name="Prigge M."/>
            <person name="Rensing S.A."/>
            <person name="Riano-Pachon D.M."/>
            <person name="Roberts A.W."/>
            <person name="Sato Y."/>
            <person name="Scheller H.V."/>
            <person name="Schulz B."/>
            <person name="Schulz C."/>
            <person name="Shakirov E.V."/>
            <person name="Shibagaki N."/>
            <person name="Shinohara N."/>
            <person name="Shippen D.E."/>
            <person name="Soerensen I."/>
            <person name="Sotooka R."/>
            <person name="Sugimoto N."/>
            <person name="Sugita M."/>
            <person name="Sumikawa N."/>
            <person name="Tanurdzic M."/>
            <person name="Theissen G."/>
            <person name="Ulvskov P."/>
            <person name="Wakazuki S."/>
            <person name="Weng J.K."/>
            <person name="Willats W.W."/>
            <person name="Wipf D."/>
            <person name="Wolf P.G."/>
            <person name="Yang L."/>
            <person name="Zimmer A.D."/>
            <person name="Zhu Q."/>
            <person name="Mitros T."/>
            <person name="Hellsten U."/>
            <person name="Loque D."/>
            <person name="Otillar R."/>
            <person name="Salamov A."/>
            <person name="Schmutz J."/>
            <person name="Shapiro H."/>
            <person name="Lindquist E."/>
            <person name="Lucas S."/>
            <person name="Rokhsar D."/>
            <person name="Grigoriev I.V."/>
        </authorList>
    </citation>
    <scope>NUCLEOTIDE SEQUENCE [LARGE SCALE GENOMIC DNA]</scope>
</reference>
<dbReference type="InterPro" id="IPR038763">
    <property type="entry name" value="DHH_sf"/>
</dbReference>
<evidence type="ECO:0008006" key="3">
    <source>
        <dbReference type="Google" id="ProtNLM"/>
    </source>
</evidence>
<dbReference type="Gene3D" id="3.10.310.30">
    <property type="match status" value="1"/>
</dbReference>
<dbReference type="KEGG" id="smo:SELMODRAFT_428598"/>
<evidence type="ECO:0000313" key="1">
    <source>
        <dbReference type="EMBL" id="EFJ08813.1"/>
    </source>
</evidence>
<dbReference type="AlphaFoldDB" id="D8T3D4"/>
<dbReference type="EMBL" id="GL377669">
    <property type="protein sequence ID" value="EFJ08813.1"/>
    <property type="molecule type" value="Genomic_DNA"/>
</dbReference>
<dbReference type="InParanoid" id="D8T3D4"/>
<accession>D8T3D4</accession>
<dbReference type="HOGENOM" id="CLU_054374_0_0_1"/>
<gene>
    <name evidence="1" type="ORF">SELMODRAFT_428598</name>
</gene>
<evidence type="ECO:0000313" key="2">
    <source>
        <dbReference type="Proteomes" id="UP000001514"/>
    </source>
</evidence>
<dbReference type="PANTHER" id="PTHR46922">
    <property type="entry name" value="DHHA1 DOMAIN PROTEIN"/>
    <property type="match status" value="1"/>
</dbReference>
<keyword evidence="2" id="KW-1185">Reference proteome</keyword>
<dbReference type="OMA" id="RFYPNIV"/>
<proteinExistence type="predicted"/>
<organism evidence="2">
    <name type="scientific">Selaginella moellendorffii</name>
    <name type="common">Spikemoss</name>
    <dbReference type="NCBI Taxonomy" id="88036"/>
    <lineage>
        <taxon>Eukaryota</taxon>
        <taxon>Viridiplantae</taxon>
        <taxon>Streptophyta</taxon>
        <taxon>Embryophyta</taxon>
        <taxon>Tracheophyta</taxon>
        <taxon>Lycopodiopsida</taxon>
        <taxon>Selaginellales</taxon>
        <taxon>Selaginellaceae</taxon>
        <taxon>Selaginella</taxon>
    </lineage>
</organism>
<dbReference type="FunCoup" id="D8T3D4">
    <property type="interactions" value="319"/>
</dbReference>
<dbReference type="SUPFAM" id="SSF64182">
    <property type="entry name" value="DHH phosphoesterases"/>
    <property type="match status" value="1"/>
</dbReference>
<sequence length="311" mass="35054">MRLFAAILYHYPCTDGVFAALAAHLYHQAIGKAARFFPNAVYRPLRVDELPVEEVDVFYLLDFVGPAGFVTDLCSKAKEVVVLDHHKTALDKLHSEDRAPQNLHSVIDMNRSGATIAYDYFSERFPELWSGEHKLQKMYKYVEDGDLWRWSIPESKAFSSGIQDLKLEYNAVLNPSIFNQLLELDIDSVLERGKQRMLVHQEIIRSILENSFEIEIGNGKFGRFLGVRADNAQELRSDLGHQLAEKSLRSGLRPIGAVVYEVEELGDPDTLKVSLRSIDDDTTGISQSYGGGGHCCASSFTINKAELEQWI</sequence>
<dbReference type="Gramene" id="EFJ08813">
    <property type="protein sequence ID" value="EFJ08813"/>
    <property type="gene ID" value="SELMODRAFT_428598"/>
</dbReference>
<dbReference type="eggNOG" id="ENOG502QPRE">
    <property type="taxonomic scope" value="Eukaryota"/>
</dbReference>
<name>D8T3D4_SELML</name>
<dbReference type="OrthoDB" id="443832at2759"/>
<dbReference type="Proteomes" id="UP000001514">
    <property type="component" value="Unassembled WGS sequence"/>
</dbReference>
<protein>
    <recommendedName>
        <fullName evidence="3">DHHA1 domain-containing protein</fullName>
    </recommendedName>
</protein>
<dbReference type="PANTHER" id="PTHR46922:SF4">
    <property type="entry name" value="DHHA1 DOMAIN PROTEIN"/>
    <property type="match status" value="1"/>
</dbReference>